<evidence type="ECO:0000313" key="3">
    <source>
        <dbReference type="Proteomes" id="UP000582837"/>
    </source>
</evidence>
<feature type="signal peptide" evidence="1">
    <location>
        <begin position="1"/>
        <end position="30"/>
    </location>
</feature>
<protein>
    <recommendedName>
        <fullName evidence="4">Nuclear transport factor 2 family protein</fullName>
    </recommendedName>
</protein>
<evidence type="ECO:0000256" key="1">
    <source>
        <dbReference type="SAM" id="SignalP"/>
    </source>
</evidence>
<feature type="chain" id="PRO_5032460573" description="Nuclear transport factor 2 family protein" evidence="1">
    <location>
        <begin position="31"/>
        <end position="195"/>
    </location>
</feature>
<name>A0A841GUV5_9BACT</name>
<evidence type="ECO:0000313" key="2">
    <source>
        <dbReference type="EMBL" id="MBB6068903.1"/>
    </source>
</evidence>
<keyword evidence="3" id="KW-1185">Reference proteome</keyword>
<keyword evidence="1" id="KW-0732">Signal</keyword>
<accession>A0A841GUV5</accession>
<proteinExistence type="predicted"/>
<dbReference type="Proteomes" id="UP000582837">
    <property type="component" value="Unassembled WGS sequence"/>
</dbReference>
<organism evidence="2 3">
    <name type="scientific">Longimicrobium terrae</name>
    <dbReference type="NCBI Taxonomy" id="1639882"/>
    <lineage>
        <taxon>Bacteria</taxon>
        <taxon>Pseudomonadati</taxon>
        <taxon>Gemmatimonadota</taxon>
        <taxon>Longimicrobiia</taxon>
        <taxon>Longimicrobiales</taxon>
        <taxon>Longimicrobiaceae</taxon>
        <taxon>Longimicrobium</taxon>
    </lineage>
</organism>
<dbReference type="AlphaFoldDB" id="A0A841GUV5"/>
<gene>
    <name evidence="2" type="ORF">HNQ61_000514</name>
</gene>
<dbReference type="RefSeq" id="WP_170031379.1">
    <property type="nucleotide sequence ID" value="NZ_JABDTL010000001.1"/>
</dbReference>
<reference evidence="2 3" key="1">
    <citation type="submission" date="2020-08" db="EMBL/GenBank/DDBJ databases">
        <title>Genomic Encyclopedia of Type Strains, Phase IV (KMG-IV): sequencing the most valuable type-strain genomes for metagenomic binning, comparative biology and taxonomic classification.</title>
        <authorList>
            <person name="Goeker M."/>
        </authorList>
    </citation>
    <scope>NUCLEOTIDE SEQUENCE [LARGE SCALE GENOMIC DNA]</scope>
    <source>
        <strain evidence="2 3">DSM 29007</strain>
    </source>
</reference>
<comment type="caution">
    <text evidence="2">The sequence shown here is derived from an EMBL/GenBank/DDBJ whole genome shotgun (WGS) entry which is preliminary data.</text>
</comment>
<dbReference type="EMBL" id="JACHIA010000001">
    <property type="protein sequence ID" value="MBB6068903.1"/>
    <property type="molecule type" value="Genomic_DNA"/>
</dbReference>
<evidence type="ECO:0008006" key="4">
    <source>
        <dbReference type="Google" id="ProtNLM"/>
    </source>
</evidence>
<sequence>MYRLPSIPRTLRRVLLMAACASAAARPCIAQEPSATSGSPAAIASIRQQYARIEREAPGMRRTTHDVENFSLEGGVLHGFFAGRELRKLTAQLYGETWRGTEDFYFTDGRIFFIHTVVQRYDMPMSGRVVATVDHRFYFDGGRLIRRVRTQRPVTGEDMSAYDQELPSLLRDARLFAACAASTAANPPECTAPDP</sequence>